<evidence type="ECO:0000313" key="1">
    <source>
        <dbReference type="EMBL" id="GBP10046.1"/>
    </source>
</evidence>
<comment type="caution">
    <text evidence="1">The sequence shown here is derived from an EMBL/GenBank/DDBJ whole genome shotgun (WGS) entry which is preliminary data.</text>
</comment>
<keyword evidence="2" id="KW-1185">Reference proteome</keyword>
<dbReference type="Proteomes" id="UP000299102">
    <property type="component" value="Unassembled WGS sequence"/>
</dbReference>
<gene>
    <name evidence="1" type="ORF">EVAR_70888_1</name>
</gene>
<sequence length="79" mass="8934">MAYRIFRGEKAYGYAIGLLFEPYPRVIISVPWGAVAYQQTILEILCEVVAVKLRHAHLSASSHLFGMPGLWKPRMQKAS</sequence>
<reference evidence="1 2" key="1">
    <citation type="journal article" date="2019" name="Commun. Biol.">
        <title>The bagworm genome reveals a unique fibroin gene that provides high tensile strength.</title>
        <authorList>
            <person name="Kono N."/>
            <person name="Nakamura H."/>
            <person name="Ohtoshi R."/>
            <person name="Tomita M."/>
            <person name="Numata K."/>
            <person name="Arakawa K."/>
        </authorList>
    </citation>
    <scope>NUCLEOTIDE SEQUENCE [LARGE SCALE GENOMIC DNA]</scope>
</reference>
<organism evidence="1 2">
    <name type="scientific">Eumeta variegata</name>
    <name type="common">Bagworm moth</name>
    <name type="synonym">Eumeta japonica</name>
    <dbReference type="NCBI Taxonomy" id="151549"/>
    <lineage>
        <taxon>Eukaryota</taxon>
        <taxon>Metazoa</taxon>
        <taxon>Ecdysozoa</taxon>
        <taxon>Arthropoda</taxon>
        <taxon>Hexapoda</taxon>
        <taxon>Insecta</taxon>
        <taxon>Pterygota</taxon>
        <taxon>Neoptera</taxon>
        <taxon>Endopterygota</taxon>
        <taxon>Lepidoptera</taxon>
        <taxon>Glossata</taxon>
        <taxon>Ditrysia</taxon>
        <taxon>Tineoidea</taxon>
        <taxon>Psychidae</taxon>
        <taxon>Oiketicinae</taxon>
        <taxon>Eumeta</taxon>
    </lineage>
</organism>
<accession>A0A4C1T778</accession>
<dbReference type="AlphaFoldDB" id="A0A4C1T778"/>
<proteinExistence type="predicted"/>
<dbReference type="EMBL" id="BGZK01004632">
    <property type="protein sequence ID" value="GBP10046.1"/>
    <property type="molecule type" value="Genomic_DNA"/>
</dbReference>
<name>A0A4C1T778_EUMVA</name>
<protein>
    <submittedName>
        <fullName evidence="1">Uncharacterized protein</fullName>
    </submittedName>
</protein>
<evidence type="ECO:0000313" key="2">
    <source>
        <dbReference type="Proteomes" id="UP000299102"/>
    </source>
</evidence>